<protein>
    <submittedName>
        <fullName evidence="1">Uncharacterized protein</fullName>
    </submittedName>
</protein>
<dbReference type="AlphaFoldDB" id="A0ABD3I8V4"/>
<dbReference type="EMBL" id="JBJQOH010000002">
    <property type="protein sequence ID" value="KAL3698875.1"/>
    <property type="molecule type" value="Genomic_DNA"/>
</dbReference>
<dbReference type="Proteomes" id="UP001633002">
    <property type="component" value="Unassembled WGS sequence"/>
</dbReference>
<comment type="caution">
    <text evidence="1">The sequence shown here is derived from an EMBL/GenBank/DDBJ whole genome shotgun (WGS) entry which is preliminary data.</text>
</comment>
<evidence type="ECO:0000313" key="2">
    <source>
        <dbReference type="Proteomes" id="UP001633002"/>
    </source>
</evidence>
<sequence>MAKDVLLVDTSPERNSLNDPYSAVHPRAVDKFPSAAASSAWLLRFTDWLATWTESFLPTVDFVHSHGHVLDGLTDPFLVLREFWGETPQPIDRAIIWGEVTQGRYLYLTTKWSDFFFHRENVGHPQTVSQEAPVEGPARVEEAATVQETGHVEEAPMEGRLLLRRRFMLRRLRWKGRLLLRSRHVLRKLRRRS</sequence>
<gene>
    <name evidence="1" type="ORF">R1sor_012951</name>
</gene>
<evidence type="ECO:0000313" key="1">
    <source>
        <dbReference type="EMBL" id="KAL3698875.1"/>
    </source>
</evidence>
<organism evidence="1 2">
    <name type="scientific">Riccia sorocarpa</name>
    <dbReference type="NCBI Taxonomy" id="122646"/>
    <lineage>
        <taxon>Eukaryota</taxon>
        <taxon>Viridiplantae</taxon>
        <taxon>Streptophyta</taxon>
        <taxon>Embryophyta</taxon>
        <taxon>Marchantiophyta</taxon>
        <taxon>Marchantiopsida</taxon>
        <taxon>Marchantiidae</taxon>
        <taxon>Marchantiales</taxon>
        <taxon>Ricciaceae</taxon>
        <taxon>Riccia</taxon>
    </lineage>
</organism>
<reference evidence="1 2" key="1">
    <citation type="submission" date="2024-09" db="EMBL/GenBank/DDBJ databases">
        <title>Chromosome-scale assembly of Riccia sorocarpa.</title>
        <authorList>
            <person name="Paukszto L."/>
        </authorList>
    </citation>
    <scope>NUCLEOTIDE SEQUENCE [LARGE SCALE GENOMIC DNA]</scope>
    <source>
        <strain evidence="1">LP-2024</strain>
        <tissue evidence="1">Aerial parts of the thallus</tissue>
    </source>
</reference>
<name>A0ABD3I8V4_9MARC</name>
<keyword evidence="2" id="KW-1185">Reference proteome</keyword>
<proteinExistence type="predicted"/>
<accession>A0ABD3I8V4</accession>